<keyword evidence="1" id="KW-0812">Transmembrane</keyword>
<keyword evidence="1" id="KW-1133">Transmembrane helix</keyword>
<gene>
    <name evidence="2" type="ORF">GRB96_11220</name>
</gene>
<dbReference type="InterPro" id="IPR021344">
    <property type="entry name" value="DUF2970"/>
</dbReference>
<evidence type="ECO:0000313" key="3">
    <source>
        <dbReference type="Proteomes" id="UP000487929"/>
    </source>
</evidence>
<evidence type="ECO:0000313" key="2">
    <source>
        <dbReference type="EMBL" id="NAW34985.1"/>
    </source>
</evidence>
<organism evidence="2 3">
    <name type="scientific">Halomonas alimentaria</name>
    <dbReference type="NCBI Taxonomy" id="147248"/>
    <lineage>
        <taxon>Bacteria</taxon>
        <taxon>Pseudomonadati</taxon>
        <taxon>Pseudomonadota</taxon>
        <taxon>Gammaproteobacteria</taxon>
        <taxon>Oceanospirillales</taxon>
        <taxon>Halomonadaceae</taxon>
        <taxon>Halomonas</taxon>
    </lineage>
</organism>
<dbReference type="RefSeq" id="WP_161432220.1">
    <property type="nucleotide sequence ID" value="NZ_CANMEG010000004.1"/>
</dbReference>
<accession>A0A7X5APC4</accession>
<sequence length="57" mass="6252">MWSVVKSVLAAFFGVQKDVRRREDFEKGHPVAFIVVGILMALVLVVLVAVLAVTVAR</sequence>
<dbReference type="OrthoDB" id="5625885at2"/>
<keyword evidence="3" id="KW-1185">Reference proteome</keyword>
<evidence type="ECO:0000256" key="1">
    <source>
        <dbReference type="SAM" id="Phobius"/>
    </source>
</evidence>
<name>A0A7X5APC4_9GAMM</name>
<feature type="transmembrane region" description="Helical" evidence="1">
    <location>
        <begin position="31"/>
        <end position="56"/>
    </location>
</feature>
<protein>
    <submittedName>
        <fullName evidence="2">DUF2970 domain-containing protein</fullName>
    </submittedName>
</protein>
<keyword evidence="1" id="KW-0472">Membrane</keyword>
<proteinExistence type="predicted"/>
<dbReference type="Pfam" id="PF11174">
    <property type="entry name" value="DUF2970"/>
    <property type="match status" value="1"/>
</dbReference>
<comment type="caution">
    <text evidence="2">The sequence shown here is derived from an EMBL/GenBank/DDBJ whole genome shotgun (WGS) entry which is preliminary data.</text>
</comment>
<reference evidence="2 3" key="1">
    <citation type="submission" date="2019-12" db="EMBL/GenBank/DDBJ databases">
        <title>Draft genome sequencing of Halomonas alimentaria DSM 15356.</title>
        <authorList>
            <person name="Pandiyan K."/>
            <person name="Kushwaha P."/>
            <person name="Gowdham M."/>
            <person name="Chakdar H."/>
            <person name="Singh A."/>
            <person name="Kumar M."/>
            <person name="Saxena A.K."/>
        </authorList>
    </citation>
    <scope>NUCLEOTIDE SEQUENCE [LARGE SCALE GENOMIC DNA]</scope>
    <source>
        <strain evidence="2 3">DSM 15356</strain>
    </source>
</reference>
<dbReference type="Proteomes" id="UP000487929">
    <property type="component" value="Unassembled WGS sequence"/>
</dbReference>
<dbReference type="AlphaFoldDB" id="A0A7X5APC4"/>
<dbReference type="EMBL" id="WUTT01000001">
    <property type="protein sequence ID" value="NAW34985.1"/>
    <property type="molecule type" value="Genomic_DNA"/>
</dbReference>